<gene>
    <name evidence="1" type="ORF">J2Z34_000326</name>
</gene>
<name>A0ABS4G0J6_9CLOT</name>
<comment type="caution">
    <text evidence="1">The sequence shown here is derived from an EMBL/GenBank/DDBJ whole genome shotgun (WGS) entry which is preliminary data.</text>
</comment>
<dbReference type="EMBL" id="JAGGKC010000002">
    <property type="protein sequence ID" value="MBP1917855.1"/>
    <property type="molecule type" value="Genomic_DNA"/>
</dbReference>
<reference evidence="1 2" key="1">
    <citation type="submission" date="2021-03" db="EMBL/GenBank/DDBJ databases">
        <title>Genomic Encyclopedia of Type Strains, Phase IV (KMG-IV): sequencing the most valuable type-strain genomes for metagenomic binning, comparative biology and taxonomic classification.</title>
        <authorList>
            <person name="Goeker M."/>
        </authorList>
    </citation>
    <scope>NUCLEOTIDE SEQUENCE [LARGE SCALE GENOMIC DNA]</scope>
    <source>
        <strain evidence="1 2">DSM 6139</strain>
    </source>
</reference>
<accession>A0ABS4G0J6</accession>
<organism evidence="1 2">
    <name type="scientific">Youngiibacter multivorans</name>
    <dbReference type="NCBI Taxonomy" id="937251"/>
    <lineage>
        <taxon>Bacteria</taxon>
        <taxon>Bacillati</taxon>
        <taxon>Bacillota</taxon>
        <taxon>Clostridia</taxon>
        <taxon>Eubacteriales</taxon>
        <taxon>Clostridiaceae</taxon>
        <taxon>Youngiibacter</taxon>
    </lineage>
</organism>
<dbReference type="Proteomes" id="UP001519271">
    <property type="component" value="Unassembled WGS sequence"/>
</dbReference>
<keyword evidence="2" id="KW-1185">Reference proteome</keyword>
<evidence type="ECO:0000313" key="1">
    <source>
        <dbReference type="EMBL" id="MBP1917855.1"/>
    </source>
</evidence>
<protein>
    <submittedName>
        <fullName evidence="1">Uncharacterized protein</fullName>
    </submittedName>
</protein>
<proteinExistence type="predicted"/>
<sequence length="29" mass="3322">MKNMIFGKKPTLSEILVSIMDLETKINNL</sequence>
<evidence type="ECO:0000313" key="2">
    <source>
        <dbReference type="Proteomes" id="UP001519271"/>
    </source>
</evidence>